<evidence type="ECO:0000256" key="6">
    <source>
        <dbReference type="ARBA" id="ARBA00023295"/>
    </source>
</evidence>
<keyword evidence="5" id="KW-0119">Carbohydrate metabolism</keyword>
<reference evidence="10" key="3">
    <citation type="submission" date="2023-03" db="UniProtKB">
        <authorList>
            <consortium name="EnsemblPlants"/>
        </authorList>
    </citation>
    <scope>IDENTIFICATION</scope>
    <source>
        <strain evidence="10">cv. Chiifu-401-42</strain>
    </source>
</reference>
<dbReference type="InterPro" id="IPR001000">
    <property type="entry name" value="GH10_dom"/>
</dbReference>
<organism evidence="10 11">
    <name type="scientific">Brassica campestris</name>
    <name type="common">Field mustard</name>
    <dbReference type="NCBI Taxonomy" id="3711"/>
    <lineage>
        <taxon>Eukaryota</taxon>
        <taxon>Viridiplantae</taxon>
        <taxon>Streptophyta</taxon>
        <taxon>Embryophyta</taxon>
        <taxon>Tracheophyta</taxon>
        <taxon>Spermatophyta</taxon>
        <taxon>Magnoliopsida</taxon>
        <taxon>eudicotyledons</taxon>
        <taxon>Gunneridae</taxon>
        <taxon>Pentapetalae</taxon>
        <taxon>rosids</taxon>
        <taxon>malvids</taxon>
        <taxon>Brassicales</taxon>
        <taxon>Brassicaceae</taxon>
        <taxon>Brassiceae</taxon>
        <taxon>Brassica</taxon>
    </lineage>
</organism>
<dbReference type="SUPFAM" id="SSF49785">
    <property type="entry name" value="Galactose-binding domain-like"/>
    <property type="match status" value="2"/>
</dbReference>
<dbReference type="InterPro" id="IPR012340">
    <property type="entry name" value="NA-bd_OB-fold"/>
</dbReference>
<keyword evidence="11" id="KW-1185">Reference proteome</keyword>
<evidence type="ECO:0000256" key="4">
    <source>
        <dbReference type="ARBA" id="ARBA00022801"/>
    </source>
</evidence>
<reference evidence="10 11" key="1">
    <citation type="journal article" date="2011" name="Nat. Genet.">
        <title>The genome of the mesopolyploid crop species Brassica rapa.</title>
        <authorList>
            <consortium name="Brassica rapa Genome Sequencing Project Consortium"/>
            <person name="Wang X."/>
            <person name="Wang H."/>
            <person name="Wang J."/>
            <person name="Sun R."/>
            <person name="Wu J."/>
            <person name="Liu S."/>
            <person name="Bai Y."/>
            <person name="Mun J.H."/>
            <person name="Bancroft I."/>
            <person name="Cheng F."/>
            <person name="Huang S."/>
            <person name="Li X."/>
            <person name="Hua W."/>
            <person name="Wang J."/>
            <person name="Wang X."/>
            <person name="Freeling M."/>
            <person name="Pires J.C."/>
            <person name="Paterson A.H."/>
            <person name="Chalhoub B."/>
            <person name="Wang B."/>
            <person name="Hayward A."/>
            <person name="Sharpe A.G."/>
            <person name="Park B.S."/>
            <person name="Weisshaar B."/>
            <person name="Liu B."/>
            <person name="Li B."/>
            <person name="Liu B."/>
            <person name="Tong C."/>
            <person name="Song C."/>
            <person name="Duran C."/>
            <person name="Peng C."/>
            <person name="Geng C."/>
            <person name="Koh C."/>
            <person name="Lin C."/>
            <person name="Edwards D."/>
            <person name="Mu D."/>
            <person name="Shen D."/>
            <person name="Soumpourou E."/>
            <person name="Li F."/>
            <person name="Fraser F."/>
            <person name="Conant G."/>
            <person name="Lassalle G."/>
            <person name="King G.J."/>
            <person name="Bonnema G."/>
            <person name="Tang H."/>
            <person name="Wang H."/>
            <person name="Belcram H."/>
            <person name="Zhou H."/>
            <person name="Hirakawa H."/>
            <person name="Abe H."/>
            <person name="Guo H."/>
            <person name="Wang H."/>
            <person name="Jin H."/>
            <person name="Parkin I.A."/>
            <person name="Batley J."/>
            <person name="Kim J.S."/>
            <person name="Just J."/>
            <person name="Li J."/>
            <person name="Xu J."/>
            <person name="Deng J."/>
            <person name="Kim J.A."/>
            <person name="Li J."/>
            <person name="Yu J."/>
            <person name="Meng J."/>
            <person name="Wang J."/>
            <person name="Min J."/>
            <person name="Poulain J."/>
            <person name="Wang J."/>
            <person name="Hatakeyama K."/>
            <person name="Wu K."/>
            <person name="Wang L."/>
            <person name="Fang L."/>
            <person name="Trick M."/>
            <person name="Links M.G."/>
            <person name="Zhao M."/>
            <person name="Jin M."/>
            <person name="Ramchiary N."/>
            <person name="Drou N."/>
            <person name="Berkman P.J."/>
            <person name="Cai Q."/>
            <person name="Huang Q."/>
            <person name="Li R."/>
            <person name="Tabata S."/>
            <person name="Cheng S."/>
            <person name="Zhang S."/>
            <person name="Zhang S."/>
            <person name="Huang S."/>
            <person name="Sato S."/>
            <person name="Sun S."/>
            <person name="Kwon S.J."/>
            <person name="Choi S.R."/>
            <person name="Lee T.H."/>
            <person name="Fan W."/>
            <person name="Zhao X."/>
            <person name="Tan X."/>
            <person name="Xu X."/>
            <person name="Wang Y."/>
            <person name="Qiu Y."/>
            <person name="Yin Y."/>
            <person name="Li Y."/>
            <person name="Du Y."/>
            <person name="Liao Y."/>
            <person name="Lim Y."/>
            <person name="Narusaka Y."/>
            <person name="Wang Y."/>
            <person name="Wang Z."/>
            <person name="Li Z."/>
            <person name="Wang Z."/>
            <person name="Xiong Z."/>
            <person name="Zhang Z."/>
        </authorList>
    </citation>
    <scope>NUCLEOTIDE SEQUENCE [LARGE SCALE GENOMIC DNA]</scope>
    <source>
        <strain evidence="10 11">cv. Chiifu-401-42</strain>
    </source>
</reference>
<evidence type="ECO:0000256" key="3">
    <source>
        <dbReference type="ARBA" id="ARBA00022737"/>
    </source>
</evidence>
<proteinExistence type="inferred from homology"/>
<evidence type="ECO:0000256" key="8">
    <source>
        <dbReference type="SAM" id="MobiDB-lite"/>
    </source>
</evidence>
<evidence type="ECO:0000256" key="1">
    <source>
        <dbReference type="ARBA" id="ARBA00007495"/>
    </source>
</evidence>
<keyword evidence="4" id="KW-0378">Hydrolase</keyword>
<dbReference type="FunFam" id="3.20.20.80:FF:000104">
    <property type="entry name" value="Endo-1,4-beta-xylanase A"/>
    <property type="match status" value="1"/>
</dbReference>
<evidence type="ECO:0000313" key="10">
    <source>
        <dbReference type="EnsemblPlants" id="Bra039768.1-P"/>
    </source>
</evidence>
<dbReference type="Gene3D" id="2.60.120.260">
    <property type="entry name" value="Galactose-binding domain-like"/>
    <property type="match status" value="2"/>
</dbReference>
<dbReference type="FunCoup" id="M4FF96">
    <property type="interactions" value="26"/>
</dbReference>
<dbReference type="HOGENOM" id="CLU_008797_0_0_1"/>
<keyword evidence="6" id="KW-0326">Glycosidase</keyword>
<dbReference type="Gramene" id="Bra039768.1">
    <property type="protein sequence ID" value="Bra039768.1-P"/>
    <property type="gene ID" value="Bra039768"/>
</dbReference>
<dbReference type="PANTHER" id="PTHR31490:SF60">
    <property type="entry name" value="ENDO-1,4-BETA-XYLANASE 3"/>
    <property type="match status" value="1"/>
</dbReference>
<dbReference type="STRING" id="51351.M4FF96"/>
<dbReference type="Pfam" id="PF02018">
    <property type="entry name" value="CBM_4_9"/>
    <property type="match status" value="2"/>
</dbReference>
<dbReference type="InterPro" id="IPR044846">
    <property type="entry name" value="GH10"/>
</dbReference>
<dbReference type="InterPro" id="IPR008979">
    <property type="entry name" value="Galactose-bd-like_sf"/>
</dbReference>
<keyword evidence="2" id="KW-0858">Xylan degradation</keyword>
<dbReference type="SUPFAM" id="SSF50249">
    <property type="entry name" value="Nucleic acid-binding proteins"/>
    <property type="match status" value="2"/>
</dbReference>
<dbReference type="PRINTS" id="PR00134">
    <property type="entry name" value="GLHYDRLASE10"/>
</dbReference>
<dbReference type="SUPFAM" id="SSF51445">
    <property type="entry name" value="(Trans)glycosidases"/>
    <property type="match status" value="1"/>
</dbReference>
<keyword evidence="7" id="KW-0624">Polysaccharide degradation</keyword>
<dbReference type="CDD" id="cd04481">
    <property type="entry name" value="RPA1_DBD_B_like"/>
    <property type="match status" value="1"/>
</dbReference>
<dbReference type="SMART" id="SM00633">
    <property type="entry name" value="Glyco_10"/>
    <property type="match status" value="1"/>
</dbReference>
<dbReference type="eggNOG" id="KOG0851">
    <property type="taxonomic scope" value="Eukaryota"/>
</dbReference>
<evidence type="ECO:0000256" key="7">
    <source>
        <dbReference type="ARBA" id="ARBA00023326"/>
    </source>
</evidence>
<dbReference type="AlphaFoldDB" id="M4FF96"/>
<reference evidence="10 11" key="2">
    <citation type="journal article" date="2018" name="Hortic Res">
        <title>Improved Brassica rapa reference genome by single-molecule sequencing and chromosome conformation capture technologies.</title>
        <authorList>
            <person name="Zhang L."/>
            <person name="Cai X."/>
            <person name="Wu J."/>
            <person name="Liu M."/>
            <person name="Grob S."/>
            <person name="Cheng F."/>
            <person name="Liang J."/>
            <person name="Cai C."/>
            <person name="Liu Z."/>
            <person name="Liu B."/>
            <person name="Wang F."/>
            <person name="Li S."/>
            <person name="Liu F."/>
            <person name="Li X."/>
            <person name="Cheng L."/>
            <person name="Yang W."/>
            <person name="Li M.H."/>
            <person name="Grossniklaus U."/>
            <person name="Zheng H."/>
            <person name="Wang X."/>
        </authorList>
    </citation>
    <scope>NUCLEOTIDE SEQUENCE [LARGE SCALE GENOMIC DNA]</scope>
    <source>
        <strain evidence="10 11">cv. Chiifu-401-42</strain>
    </source>
</reference>
<dbReference type="Proteomes" id="UP000011750">
    <property type="component" value="Chromosome A01"/>
</dbReference>
<dbReference type="Gene3D" id="3.20.20.80">
    <property type="entry name" value="Glycosidases"/>
    <property type="match status" value="1"/>
</dbReference>
<evidence type="ECO:0000259" key="9">
    <source>
        <dbReference type="PROSITE" id="PS51760"/>
    </source>
</evidence>
<dbReference type="InterPro" id="IPR003305">
    <property type="entry name" value="CenC_carb-bd"/>
</dbReference>
<name>M4FF96_BRACM</name>
<protein>
    <recommendedName>
        <fullName evidence="9">GH10 domain-containing protein</fullName>
    </recommendedName>
</protein>
<dbReference type="Gene3D" id="2.40.50.140">
    <property type="entry name" value="Nucleic acid-binding proteins"/>
    <property type="match status" value="2"/>
</dbReference>
<dbReference type="PROSITE" id="PS51760">
    <property type="entry name" value="GH10_2"/>
    <property type="match status" value="1"/>
</dbReference>
<feature type="domain" description="GH10" evidence="9">
    <location>
        <begin position="629"/>
        <end position="924"/>
    </location>
</feature>
<accession>M4FF96</accession>
<evidence type="ECO:0000256" key="2">
    <source>
        <dbReference type="ARBA" id="ARBA00022651"/>
    </source>
</evidence>
<feature type="compositionally biased region" description="Polar residues" evidence="8">
    <location>
        <begin position="207"/>
        <end position="226"/>
    </location>
</feature>
<dbReference type="OMA" id="CKLGVGQ"/>
<feature type="region of interest" description="Disordered" evidence="8">
    <location>
        <begin position="207"/>
        <end position="262"/>
    </location>
</feature>
<dbReference type="InterPro" id="IPR017853">
    <property type="entry name" value="GH"/>
</dbReference>
<sequence>MADKKGIKVHATCRKNYLKSLGDKCIVGEWKTIENFQVSEPGKQFRPTKLMYKISFINQTVIKPNDFQNNDMFLALAEFDFVLSGSLETEFLIDIVGQAIDVGELRILHSNGKKLRKIEFTLRNVSDVCIQCCLWGKIADEMENHREEAQFGVVVEDPALLPECIKEIVGKTFRYGITFDKGGDTKFKVLKVWSVYNTLMVDSQSETMSGKGTTAISGSEFQSTNNRMKDDSGIHSHGQPSRKKKRKQYEDENNPSLTISQKPNRNLGVVFQDVTNIPQIQAATERKAAWNGIQQEISGRCQRKRVYEVTSVVRIFGNNATSATVQATLWVLNANQREQYIAIANVQASNKDWVELKGKFLIHGSPSRIILYLEGPPPGTDILVNTLDVKHARRNRPSPPPFYEVCALTINSALKLAIARFVVWINPGFGINIVENSEVRDGETQPWFTLGNCKLGVGQGAPRTLPPMARETLGSHKPLGGSYILVTNRSQTWMGPAQMITDKIKLFLTYQISAWVKLSVGASSGINPQNVNIALSVDNQWVNGGQVEVSVGETWHELGGSFRLEKQPQNVMVYVQGPAAGIDLMIAGLQIFPVDRRERIRCLKKQVDEVRKRDIILKFSGLDESCDLFPYIVKVKQTHNSFPVGTCINRTDIDNEDFVDFFIKNFNWAVFGNELKWYWTEAERGKLNYQDADDMLDLCIGNNINVRGHCIFWEVESTVQPWVRQLNKTELMNAVQKRLTDILTRYKGKFKHYDVNNEMLHGSFYQDRLGKGVRALMFNIAHKLDPSALLFVNDYHVEDGDDTRSSPEKYSRLVLELEAQGAPIGGIGIQGHIDSPVGAIVSSALDNLSVLGHPIWFTELDVSSRNEFVRGEDLEVMLWEAFAHPAVEGIMLWGFWELSMSRENSNLVEGEGEVNEAGKRFLDVKQEWLSHAYGIISDESEFIFRGYHGTYAVEVCTPAGIVLKTFVVEKGESPLVLSIDLSYL</sequence>
<evidence type="ECO:0000313" key="11">
    <source>
        <dbReference type="Proteomes" id="UP000011750"/>
    </source>
</evidence>
<keyword evidence="3" id="KW-0677">Repeat</keyword>
<evidence type="ECO:0000256" key="5">
    <source>
        <dbReference type="ARBA" id="ARBA00023277"/>
    </source>
</evidence>
<comment type="similarity">
    <text evidence="1">Belongs to the glycosyl hydrolase 10 (cellulase F) family.</text>
</comment>
<dbReference type="GO" id="GO:0031176">
    <property type="term" value="F:endo-1,4-beta-xylanase activity"/>
    <property type="evidence" value="ECO:0000318"/>
    <property type="project" value="GO_Central"/>
</dbReference>
<dbReference type="EnsemblPlants" id="Bra039768.1">
    <property type="protein sequence ID" value="Bra039768.1-P"/>
    <property type="gene ID" value="Bra039768"/>
</dbReference>
<dbReference type="GO" id="GO:0045493">
    <property type="term" value="P:xylan catabolic process"/>
    <property type="evidence" value="ECO:0000318"/>
    <property type="project" value="GO_Central"/>
</dbReference>
<dbReference type="CDD" id="cd04480">
    <property type="entry name" value="RPA1_DBD_A_like"/>
    <property type="match status" value="1"/>
</dbReference>
<dbReference type="InterPro" id="IPR003871">
    <property type="entry name" value="RFA1B/D_OB_1st"/>
</dbReference>
<dbReference type="InParanoid" id="M4FF96"/>
<dbReference type="Pfam" id="PF00331">
    <property type="entry name" value="Glyco_hydro_10"/>
    <property type="match status" value="1"/>
</dbReference>
<dbReference type="Pfam" id="PF02721">
    <property type="entry name" value="DUF223"/>
    <property type="match status" value="1"/>
</dbReference>
<dbReference type="PANTHER" id="PTHR31490">
    <property type="entry name" value="GLYCOSYL HYDROLASE"/>
    <property type="match status" value="1"/>
</dbReference>